<comment type="caution">
    <text evidence="2">The sequence shown here is derived from an EMBL/GenBank/DDBJ whole genome shotgun (WGS) entry which is preliminary data.</text>
</comment>
<dbReference type="Gramene" id="TVU45807">
    <property type="protein sequence ID" value="TVU45807"/>
    <property type="gene ID" value="EJB05_05310"/>
</dbReference>
<evidence type="ECO:0000313" key="3">
    <source>
        <dbReference type="Proteomes" id="UP000324897"/>
    </source>
</evidence>
<sequence>MHVEGTTIKGDLPAEDLLEMRSSPFQKEKRVAIEQKSEGTKKVMHRAAEVTGCDTFEDTQDPFDVDNEVGPQVVGSGTVVEGVGINSLSKDPFHRLQELHAEVLTTKECHKALRRLMDKQHQELATLKEEAKEADAAWESQSDELECLKKQNEADNVRLEELLKLHHMSRPRQT</sequence>
<evidence type="ECO:0000313" key="2">
    <source>
        <dbReference type="EMBL" id="TVU45807.1"/>
    </source>
</evidence>
<dbReference type="EMBL" id="RWGY01000004">
    <property type="protein sequence ID" value="TVU45807.1"/>
    <property type="molecule type" value="Genomic_DNA"/>
</dbReference>
<dbReference type="Proteomes" id="UP000324897">
    <property type="component" value="Chromosome 5"/>
</dbReference>
<proteinExistence type="predicted"/>
<keyword evidence="1" id="KW-0175">Coiled coil</keyword>
<reference evidence="2 3" key="1">
    <citation type="journal article" date="2019" name="Sci. Rep.">
        <title>A high-quality genome of Eragrostis curvula grass provides insights into Poaceae evolution and supports new strategies to enhance forage quality.</title>
        <authorList>
            <person name="Carballo J."/>
            <person name="Santos B.A.C.M."/>
            <person name="Zappacosta D."/>
            <person name="Garbus I."/>
            <person name="Selva J.P."/>
            <person name="Gallo C.A."/>
            <person name="Diaz A."/>
            <person name="Albertini E."/>
            <person name="Caccamo M."/>
            <person name="Echenique V."/>
        </authorList>
    </citation>
    <scope>NUCLEOTIDE SEQUENCE [LARGE SCALE GENOMIC DNA]</scope>
    <source>
        <strain evidence="3">cv. Victoria</strain>
        <tissue evidence="2">Leaf</tissue>
    </source>
</reference>
<name>A0A5J9WD26_9POAL</name>
<feature type="coiled-coil region" evidence="1">
    <location>
        <begin position="110"/>
        <end position="165"/>
    </location>
</feature>
<protein>
    <submittedName>
        <fullName evidence="2">Uncharacterized protein</fullName>
    </submittedName>
</protein>
<keyword evidence="3" id="KW-1185">Reference proteome</keyword>
<organism evidence="2 3">
    <name type="scientific">Eragrostis curvula</name>
    <name type="common">weeping love grass</name>
    <dbReference type="NCBI Taxonomy" id="38414"/>
    <lineage>
        <taxon>Eukaryota</taxon>
        <taxon>Viridiplantae</taxon>
        <taxon>Streptophyta</taxon>
        <taxon>Embryophyta</taxon>
        <taxon>Tracheophyta</taxon>
        <taxon>Spermatophyta</taxon>
        <taxon>Magnoliopsida</taxon>
        <taxon>Liliopsida</taxon>
        <taxon>Poales</taxon>
        <taxon>Poaceae</taxon>
        <taxon>PACMAD clade</taxon>
        <taxon>Chloridoideae</taxon>
        <taxon>Eragrostideae</taxon>
        <taxon>Eragrostidinae</taxon>
        <taxon>Eragrostis</taxon>
    </lineage>
</organism>
<gene>
    <name evidence="2" type="ORF">EJB05_05310</name>
</gene>
<accession>A0A5J9WD26</accession>
<dbReference type="AlphaFoldDB" id="A0A5J9WD26"/>
<evidence type="ECO:0000256" key="1">
    <source>
        <dbReference type="SAM" id="Coils"/>
    </source>
</evidence>
<feature type="non-terminal residue" evidence="2">
    <location>
        <position position="174"/>
    </location>
</feature>